<feature type="binding site" evidence="7">
    <location>
        <position position="100"/>
    </location>
    <ligand>
        <name>Ni(2+)</name>
        <dbReference type="ChEBI" id="CHEBI:49786"/>
    </ligand>
</feature>
<evidence type="ECO:0000256" key="8">
    <source>
        <dbReference type="SAM" id="MobiDB-lite"/>
    </source>
</evidence>
<comment type="similarity">
    <text evidence="1 7">Belongs to the transcriptional regulatory CopG/NikR family.</text>
</comment>
<dbReference type="Proteomes" id="UP000219331">
    <property type="component" value="Unassembled WGS sequence"/>
</dbReference>
<dbReference type="InterPro" id="IPR027271">
    <property type="entry name" value="Acetolactate_synth/TF_NikR_C"/>
</dbReference>
<dbReference type="GO" id="GO:0003700">
    <property type="term" value="F:DNA-binding transcription factor activity"/>
    <property type="evidence" value="ECO:0007669"/>
    <property type="project" value="UniProtKB-UniRule"/>
</dbReference>
<accession>A0A285S159</accession>
<dbReference type="GO" id="GO:0016151">
    <property type="term" value="F:nickel cation binding"/>
    <property type="evidence" value="ECO:0007669"/>
    <property type="project" value="UniProtKB-UniRule"/>
</dbReference>
<dbReference type="Pfam" id="PF08753">
    <property type="entry name" value="NikR_C"/>
    <property type="match status" value="1"/>
</dbReference>
<dbReference type="GO" id="GO:0003677">
    <property type="term" value="F:DNA binding"/>
    <property type="evidence" value="ECO:0007669"/>
    <property type="project" value="UniProtKB-KW"/>
</dbReference>
<feature type="region of interest" description="Disordered" evidence="8">
    <location>
        <begin position="143"/>
        <end position="176"/>
    </location>
</feature>
<dbReference type="NCBIfam" id="NF003381">
    <property type="entry name" value="PRK04460.1"/>
    <property type="match status" value="1"/>
</dbReference>
<dbReference type="HAMAP" id="MF_00476">
    <property type="entry name" value="NikR"/>
    <property type="match status" value="1"/>
</dbReference>
<dbReference type="InterPro" id="IPR050192">
    <property type="entry name" value="CopG/NikR_regulator"/>
</dbReference>
<dbReference type="InterPro" id="IPR014864">
    <property type="entry name" value="TF_NikR_Ni-bd_C"/>
</dbReference>
<keyword evidence="12" id="KW-1185">Reference proteome</keyword>
<gene>
    <name evidence="11" type="ORF">SAMN05421512_103309</name>
</gene>
<sequence>MERITITVDGDLLRQIDALSEKRGYASRSEIFRDMAREALAREAIGPDGELDNDRPCYGALTYVYDHGIRDLPNRLTDNHHAHHALSVATTHVHVSAENCLEVSILAGTAGDLRRFADSVTSQRGVRHGSLHVFPAAPGETLLVRGQPHSHDHEHHHGHDHPHHEGDGPKDEPLKP</sequence>
<dbReference type="CDD" id="cd22231">
    <property type="entry name" value="RHH_NikR_HicB-like"/>
    <property type="match status" value="1"/>
</dbReference>
<dbReference type="PANTHER" id="PTHR34719">
    <property type="entry name" value="NICKEL-RESPONSIVE REGULATOR"/>
    <property type="match status" value="1"/>
</dbReference>
<protein>
    <recommendedName>
        <fullName evidence="7">Putative nickel-responsive regulator</fullName>
    </recommendedName>
</protein>
<dbReference type="SUPFAM" id="SSF47598">
    <property type="entry name" value="Ribbon-helix-helix"/>
    <property type="match status" value="1"/>
</dbReference>
<comment type="function">
    <text evidence="7">Transcriptional regulator.</text>
</comment>
<evidence type="ECO:0000313" key="11">
    <source>
        <dbReference type="EMBL" id="SOC00583.1"/>
    </source>
</evidence>
<keyword evidence="3 7" id="KW-0479">Metal-binding</keyword>
<dbReference type="AlphaFoldDB" id="A0A285S159"/>
<dbReference type="InterPro" id="IPR013321">
    <property type="entry name" value="Arc_rbn_hlx_hlx"/>
</dbReference>
<evidence type="ECO:0000256" key="1">
    <source>
        <dbReference type="ARBA" id="ARBA00008478"/>
    </source>
</evidence>
<dbReference type="SUPFAM" id="SSF55021">
    <property type="entry name" value="ACT-like"/>
    <property type="match status" value="1"/>
</dbReference>
<dbReference type="GO" id="GO:0010045">
    <property type="term" value="P:response to nickel cation"/>
    <property type="evidence" value="ECO:0007669"/>
    <property type="project" value="InterPro"/>
</dbReference>
<dbReference type="OrthoDB" id="9806294at2"/>
<evidence type="ECO:0000259" key="10">
    <source>
        <dbReference type="Pfam" id="PF08753"/>
    </source>
</evidence>
<proteinExistence type="inferred from homology"/>
<evidence type="ECO:0000259" key="9">
    <source>
        <dbReference type="Pfam" id="PF01402"/>
    </source>
</evidence>
<dbReference type="PANTHER" id="PTHR34719:SF2">
    <property type="entry name" value="NICKEL-RESPONSIVE REGULATOR"/>
    <property type="match status" value="1"/>
</dbReference>
<organism evidence="11 12">
    <name type="scientific">Stappia indica</name>
    <dbReference type="NCBI Taxonomy" id="538381"/>
    <lineage>
        <taxon>Bacteria</taxon>
        <taxon>Pseudomonadati</taxon>
        <taxon>Pseudomonadota</taxon>
        <taxon>Alphaproteobacteria</taxon>
        <taxon>Hyphomicrobiales</taxon>
        <taxon>Stappiaceae</taxon>
        <taxon>Stappia</taxon>
    </lineage>
</organism>
<dbReference type="Pfam" id="PF01402">
    <property type="entry name" value="RHH_1"/>
    <property type="match status" value="1"/>
</dbReference>
<keyword evidence="2 7" id="KW-0533">Nickel</keyword>
<dbReference type="InterPro" id="IPR002145">
    <property type="entry name" value="CopG"/>
</dbReference>
<dbReference type="NCBIfam" id="NF002815">
    <property type="entry name" value="PRK02967.1"/>
    <property type="match status" value="1"/>
</dbReference>
<reference evidence="11 12" key="1">
    <citation type="submission" date="2017-08" db="EMBL/GenBank/DDBJ databases">
        <authorList>
            <person name="de Groot N.N."/>
        </authorList>
    </citation>
    <scope>NUCLEOTIDE SEQUENCE [LARGE SCALE GENOMIC DNA]</scope>
    <source>
        <strain evidence="11 12">USBA 352</strain>
    </source>
</reference>
<dbReference type="RefSeq" id="WP_097174376.1">
    <property type="nucleotide sequence ID" value="NZ_OBML01000003.1"/>
</dbReference>
<feature type="compositionally biased region" description="Basic and acidic residues" evidence="8">
    <location>
        <begin position="149"/>
        <end position="176"/>
    </location>
</feature>
<dbReference type="InterPro" id="IPR022988">
    <property type="entry name" value="Ni_resp_reg_NikR"/>
</dbReference>
<keyword evidence="6 7" id="KW-0804">Transcription</keyword>
<dbReference type="InterPro" id="IPR045865">
    <property type="entry name" value="ACT-like_dom_sf"/>
</dbReference>
<evidence type="ECO:0000256" key="3">
    <source>
        <dbReference type="ARBA" id="ARBA00022723"/>
    </source>
</evidence>
<evidence type="ECO:0000256" key="7">
    <source>
        <dbReference type="HAMAP-Rule" id="MF_00476"/>
    </source>
</evidence>
<keyword evidence="4 7" id="KW-0805">Transcription regulation</keyword>
<evidence type="ECO:0000313" key="12">
    <source>
        <dbReference type="Proteomes" id="UP000219331"/>
    </source>
</evidence>
<dbReference type="Gene3D" id="3.30.70.1150">
    <property type="entry name" value="ACT-like. Chain A, domain 2"/>
    <property type="match status" value="1"/>
</dbReference>
<evidence type="ECO:0000256" key="5">
    <source>
        <dbReference type="ARBA" id="ARBA00023125"/>
    </source>
</evidence>
<feature type="binding site" evidence="7">
    <location>
        <position position="92"/>
    </location>
    <ligand>
        <name>Ni(2+)</name>
        <dbReference type="ChEBI" id="CHEBI:49786"/>
    </ligand>
</feature>
<evidence type="ECO:0000256" key="4">
    <source>
        <dbReference type="ARBA" id="ARBA00023015"/>
    </source>
</evidence>
<feature type="binding site" evidence="7">
    <location>
        <position position="81"/>
    </location>
    <ligand>
        <name>Ni(2+)</name>
        <dbReference type="ChEBI" id="CHEBI:49786"/>
    </ligand>
</feature>
<feature type="domain" description="Ribbon-helix-helix protein CopG" evidence="9">
    <location>
        <begin position="2"/>
        <end position="43"/>
    </location>
</feature>
<dbReference type="InterPro" id="IPR010985">
    <property type="entry name" value="Ribbon_hlx_hlx"/>
</dbReference>
<comment type="cofactor">
    <cofactor evidence="7">
        <name>Ni(2+)</name>
        <dbReference type="ChEBI" id="CHEBI:49786"/>
    </cofactor>
    <text evidence="7">Binds 1 nickel ion per subunit.</text>
</comment>
<name>A0A285S159_9HYPH</name>
<dbReference type="Gene3D" id="1.10.1220.10">
    <property type="entry name" value="Met repressor-like"/>
    <property type="match status" value="1"/>
</dbReference>
<dbReference type="STRING" id="538381.GCA_001696535_04420"/>
<keyword evidence="5 7" id="KW-0238">DNA-binding</keyword>
<feature type="domain" description="Transcription factor NikR nickel binding C-terminal" evidence="10">
    <location>
        <begin position="59"/>
        <end position="133"/>
    </location>
</feature>
<feature type="binding site" evidence="7">
    <location>
        <position position="94"/>
    </location>
    <ligand>
        <name>Ni(2+)</name>
        <dbReference type="ChEBI" id="CHEBI:49786"/>
    </ligand>
</feature>
<dbReference type="EMBL" id="OBML01000003">
    <property type="protein sequence ID" value="SOC00583.1"/>
    <property type="molecule type" value="Genomic_DNA"/>
</dbReference>
<evidence type="ECO:0000256" key="2">
    <source>
        <dbReference type="ARBA" id="ARBA00022596"/>
    </source>
</evidence>
<evidence type="ECO:0000256" key="6">
    <source>
        <dbReference type="ARBA" id="ARBA00023163"/>
    </source>
</evidence>